<feature type="transmembrane region" description="Helical" evidence="6">
    <location>
        <begin position="162"/>
        <end position="181"/>
    </location>
</feature>
<dbReference type="InterPro" id="IPR037185">
    <property type="entry name" value="EmrE-like"/>
</dbReference>
<evidence type="ECO:0000256" key="3">
    <source>
        <dbReference type="ARBA" id="ARBA00022692"/>
    </source>
</evidence>
<protein>
    <recommendedName>
        <fullName evidence="7">EamA domain-containing protein</fullName>
    </recommendedName>
</protein>
<name>C7RPT5_ACCRE</name>
<feature type="transmembrane region" description="Helical" evidence="6">
    <location>
        <begin position="105"/>
        <end position="122"/>
    </location>
</feature>
<gene>
    <name evidence="8" type="ordered locus">CAP2UW1_0992</name>
</gene>
<keyword evidence="2" id="KW-1003">Cell membrane</keyword>
<dbReference type="Pfam" id="PF00892">
    <property type="entry name" value="EamA"/>
    <property type="match status" value="1"/>
</dbReference>
<dbReference type="EMBL" id="CP001715">
    <property type="protein sequence ID" value="ACV34328.1"/>
    <property type="molecule type" value="Genomic_DNA"/>
</dbReference>
<dbReference type="eggNOG" id="COG0697">
    <property type="taxonomic scope" value="Bacteria"/>
</dbReference>
<evidence type="ECO:0000256" key="2">
    <source>
        <dbReference type="ARBA" id="ARBA00022475"/>
    </source>
</evidence>
<feature type="transmembrane region" description="Helical" evidence="6">
    <location>
        <begin position="193"/>
        <end position="218"/>
    </location>
</feature>
<feature type="domain" description="EamA" evidence="7">
    <location>
        <begin position="14"/>
        <end position="146"/>
    </location>
</feature>
<dbReference type="PANTHER" id="PTHR42920:SF11">
    <property type="entry name" value="INNER MEMBRANE PROTEIN YTFF"/>
    <property type="match status" value="1"/>
</dbReference>
<dbReference type="HOGENOM" id="CLU_058004_0_0_4"/>
<dbReference type="InterPro" id="IPR051258">
    <property type="entry name" value="Diverse_Substrate_Transporter"/>
</dbReference>
<feature type="transmembrane region" description="Helical" evidence="6">
    <location>
        <begin position="131"/>
        <end position="150"/>
    </location>
</feature>
<accession>C7RPT5</accession>
<comment type="subcellular location">
    <subcellularLocation>
        <location evidence="1">Cell membrane</location>
        <topology evidence="1">Multi-pass membrane protein</topology>
    </subcellularLocation>
</comment>
<dbReference type="KEGG" id="app:CAP2UW1_0992"/>
<reference evidence="8" key="2">
    <citation type="submission" date="2009-09" db="EMBL/GenBank/DDBJ databases">
        <title>Complete sequence of chromosome of Candidatus Accumulibacter phosphatis clade IIA str. UW-1.</title>
        <authorList>
            <consortium name="US DOE Joint Genome Institute"/>
            <person name="Martin H.G."/>
            <person name="Ivanova N."/>
            <person name="Kunin V."/>
            <person name="Warnecke F."/>
            <person name="Barry K."/>
            <person name="He S."/>
            <person name="Salamov A."/>
            <person name="Szeto E."/>
            <person name="Dalin E."/>
            <person name="Pangilinan J.L."/>
            <person name="Lapidus A."/>
            <person name="Lowry S."/>
            <person name="Kyrpides N.C."/>
            <person name="McMahon K.D."/>
            <person name="Hugenholtz P."/>
        </authorList>
    </citation>
    <scope>NUCLEOTIDE SEQUENCE [LARGE SCALE GENOMIC DNA]</scope>
    <source>
        <strain evidence="8">UW-1</strain>
    </source>
</reference>
<dbReference type="STRING" id="522306.CAP2UW1_0992"/>
<keyword evidence="4 6" id="KW-1133">Transmembrane helix</keyword>
<organism evidence="8">
    <name type="scientific">Accumulibacter regalis</name>
    <dbReference type="NCBI Taxonomy" id="522306"/>
    <lineage>
        <taxon>Bacteria</taxon>
        <taxon>Pseudomonadati</taxon>
        <taxon>Pseudomonadota</taxon>
        <taxon>Betaproteobacteria</taxon>
        <taxon>Candidatus Accumulibacter</taxon>
    </lineage>
</organism>
<dbReference type="SUPFAM" id="SSF103481">
    <property type="entry name" value="Multidrug resistance efflux transporter EmrE"/>
    <property type="match status" value="2"/>
</dbReference>
<evidence type="ECO:0000256" key="4">
    <source>
        <dbReference type="ARBA" id="ARBA00022989"/>
    </source>
</evidence>
<feature type="transmembrane region" description="Helical" evidence="6">
    <location>
        <begin position="80"/>
        <end position="99"/>
    </location>
</feature>
<evidence type="ECO:0000256" key="6">
    <source>
        <dbReference type="SAM" id="Phobius"/>
    </source>
</evidence>
<dbReference type="PANTHER" id="PTHR42920">
    <property type="entry name" value="OS03G0707200 PROTEIN-RELATED"/>
    <property type="match status" value="1"/>
</dbReference>
<dbReference type="GO" id="GO:0005886">
    <property type="term" value="C:plasma membrane"/>
    <property type="evidence" value="ECO:0007669"/>
    <property type="project" value="UniProtKB-SubCell"/>
</dbReference>
<proteinExistence type="predicted"/>
<feature type="transmembrane region" description="Helical" evidence="6">
    <location>
        <begin position="293"/>
        <end position="314"/>
    </location>
</feature>
<keyword evidence="5 6" id="KW-0472">Membrane</keyword>
<evidence type="ECO:0000256" key="1">
    <source>
        <dbReference type="ARBA" id="ARBA00004651"/>
    </source>
</evidence>
<dbReference type="InterPro" id="IPR000620">
    <property type="entry name" value="EamA_dom"/>
</dbReference>
<evidence type="ECO:0000256" key="5">
    <source>
        <dbReference type="ARBA" id="ARBA00023136"/>
    </source>
</evidence>
<feature type="transmembrane region" description="Helical" evidence="6">
    <location>
        <begin position="12"/>
        <end position="35"/>
    </location>
</feature>
<feature type="transmembrane region" description="Helical" evidence="6">
    <location>
        <begin position="41"/>
        <end position="60"/>
    </location>
</feature>
<feature type="transmembrane region" description="Helical" evidence="6">
    <location>
        <begin position="264"/>
        <end position="287"/>
    </location>
</feature>
<feature type="transmembrane region" description="Helical" evidence="6">
    <location>
        <begin position="238"/>
        <end position="257"/>
    </location>
</feature>
<reference evidence="8" key="1">
    <citation type="submission" date="2009-08" db="EMBL/GenBank/DDBJ databases">
        <authorList>
            <consortium name="US DOE Joint Genome Institute"/>
            <person name="Lucas S."/>
            <person name="Copeland A."/>
            <person name="Lapidus A."/>
            <person name="Glavina del Rio T."/>
            <person name="Dalin E."/>
            <person name="Tice H."/>
            <person name="Bruce D."/>
            <person name="Barry K."/>
            <person name="Pitluck S."/>
            <person name="Lowry S."/>
            <person name="Larimer F."/>
            <person name="Land M."/>
            <person name="Hauser L."/>
            <person name="Kyrpides N."/>
            <person name="Ivanova N."/>
            <person name="McMahon K.D."/>
            <person name="Hugenholtz P."/>
        </authorList>
    </citation>
    <scope>NUCLEOTIDE SEQUENCE</scope>
    <source>
        <strain evidence="8">UW-1</strain>
    </source>
</reference>
<dbReference type="AlphaFoldDB" id="C7RPT5"/>
<keyword evidence="3 6" id="KW-0812">Transmembrane</keyword>
<evidence type="ECO:0000313" key="8">
    <source>
        <dbReference type="EMBL" id="ACV34328.1"/>
    </source>
</evidence>
<dbReference type="OrthoDB" id="7216522at2"/>
<evidence type="ECO:0000259" key="7">
    <source>
        <dbReference type="Pfam" id="PF00892"/>
    </source>
</evidence>
<sequence length="337" mass="35838">MRPQASASRALVEGVACALGAGLLWGLVFVVPLMLPDYPPAMLSFGRYLGFGVIALLLALTDLPGLRRLQRDDWQMAGELALVGNILYYLFLSAAIQLADAPLPTMLIGTLPIVIAIVSNFGSEALPWRRLLPSLAVIALGIALVNSHEMAQRGEGRSAHDYVVGALLALAAVVAWTWYPVRNSRWLRRRPALASGTWALAQGLATLPLAALGMAVAGVHAGGESAYDYPLGPHPGRYVGLMLTLGLCASWLGTLLWNRASKLLPTALTGQLIVFETLAAFAYAFIWRGALPGGTALVGIALLITGVVLGVRAFRPVRDSRQADVGRELPVQPGREP</sequence>